<dbReference type="Pfam" id="PF01042">
    <property type="entry name" value="Ribonuc_L-PSP"/>
    <property type="match status" value="1"/>
</dbReference>
<comment type="caution">
    <text evidence="2">The sequence shown here is derived from an EMBL/GenBank/DDBJ whole genome shotgun (WGS) entry which is preliminary data.</text>
</comment>
<comment type="similarity">
    <text evidence="1">Belongs to the RutC family.</text>
</comment>
<dbReference type="PANTHER" id="PTHR11803:SF39">
    <property type="entry name" value="2-IMINOBUTANOATE_2-IMINOPROPANOATE DEAMINASE"/>
    <property type="match status" value="1"/>
</dbReference>
<protein>
    <submittedName>
        <fullName evidence="2">Regulator</fullName>
    </submittedName>
</protein>
<dbReference type="GO" id="GO:0019239">
    <property type="term" value="F:deaminase activity"/>
    <property type="evidence" value="ECO:0007669"/>
    <property type="project" value="TreeGrafter"/>
</dbReference>
<dbReference type="InterPro" id="IPR006175">
    <property type="entry name" value="YjgF/YER057c/UK114"/>
</dbReference>
<dbReference type="CDD" id="cd00448">
    <property type="entry name" value="YjgF_YER057c_UK114_family"/>
    <property type="match status" value="1"/>
</dbReference>
<dbReference type="GO" id="GO:0005829">
    <property type="term" value="C:cytosol"/>
    <property type="evidence" value="ECO:0007669"/>
    <property type="project" value="TreeGrafter"/>
</dbReference>
<dbReference type="InterPro" id="IPR006056">
    <property type="entry name" value="RidA"/>
</dbReference>
<reference evidence="2 3" key="1">
    <citation type="submission" date="2019-10" db="EMBL/GenBank/DDBJ databases">
        <authorList>
            <person name="Dong K."/>
        </authorList>
    </citation>
    <scope>NUCLEOTIDE SEQUENCE [LARGE SCALE GENOMIC DNA]</scope>
    <source>
        <strain evidence="2 3">DSM 28960</strain>
    </source>
</reference>
<dbReference type="Proteomes" id="UP000439550">
    <property type="component" value="Unassembled WGS sequence"/>
</dbReference>
<dbReference type="EMBL" id="WITJ01000012">
    <property type="protein sequence ID" value="MQW40127.1"/>
    <property type="molecule type" value="Genomic_DNA"/>
</dbReference>
<sequence length="127" mass="13297">MSKEISTQKAPAAIGPYVQGRIVNGILFASGQIALDPATGELVGETIEAQTTQVMANVTALLEAAHTDVDHLIKATCYLTNISDFARFNAEYSKALGKSFPARSAVGVAGLPKNALVEVEVIAEIPV</sequence>
<dbReference type="NCBIfam" id="TIGR00004">
    <property type="entry name" value="Rid family detoxifying hydrolase"/>
    <property type="match status" value="1"/>
</dbReference>
<gene>
    <name evidence="2" type="ORF">GHI93_09330</name>
</gene>
<organism evidence="2 3">
    <name type="scientific">Lactococcus hircilactis</name>
    <dbReference type="NCBI Taxonomy" id="1494462"/>
    <lineage>
        <taxon>Bacteria</taxon>
        <taxon>Bacillati</taxon>
        <taxon>Bacillota</taxon>
        <taxon>Bacilli</taxon>
        <taxon>Lactobacillales</taxon>
        <taxon>Streptococcaceae</taxon>
        <taxon>Lactococcus</taxon>
    </lineage>
</organism>
<evidence type="ECO:0000256" key="1">
    <source>
        <dbReference type="ARBA" id="ARBA00010552"/>
    </source>
</evidence>
<evidence type="ECO:0000313" key="3">
    <source>
        <dbReference type="Proteomes" id="UP000439550"/>
    </source>
</evidence>
<dbReference type="PANTHER" id="PTHR11803">
    <property type="entry name" value="2-IMINOBUTANOATE/2-IMINOPROPANOATE DEAMINASE RIDA"/>
    <property type="match status" value="1"/>
</dbReference>
<keyword evidence="3" id="KW-1185">Reference proteome</keyword>
<dbReference type="Gene3D" id="3.30.1330.40">
    <property type="entry name" value="RutC-like"/>
    <property type="match status" value="1"/>
</dbReference>
<evidence type="ECO:0000313" key="2">
    <source>
        <dbReference type="EMBL" id="MQW40127.1"/>
    </source>
</evidence>
<dbReference type="SUPFAM" id="SSF55298">
    <property type="entry name" value="YjgF-like"/>
    <property type="match status" value="1"/>
</dbReference>
<dbReference type="OrthoDB" id="9803101at2"/>
<dbReference type="RefSeq" id="WP_153496786.1">
    <property type="nucleotide sequence ID" value="NZ_CBCRWP010000009.1"/>
</dbReference>
<name>A0A7X1ZB88_9LACT</name>
<accession>A0A7X1ZB88</accession>
<dbReference type="InterPro" id="IPR035959">
    <property type="entry name" value="RutC-like_sf"/>
</dbReference>
<proteinExistence type="inferred from homology"/>
<dbReference type="AlphaFoldDB" id="A0A7X1ZB88"/>
<dbReference type="FunFam" id="3.30.1330.40:FF:000001">
    <property type="entry name" value="L-PSP family endoribonuclease"/>
    <property type="match status" value="1"/>
</dbReference>